<proteinExistence type="inferred from homology"/>
<dbReference type="CDD" id="cd05360">
    <property type="entry name" value="SDR_c3"/>
    <property type="match status" value="1"/>
</dbReference>
<dbReference type="NCBIfam" id="NF005495">
    <property type="entry name" value="PRK07109.1"/>
    <property type="match status" value="1"/>
</dbReference>
<dbReference type="OrthoDB" id="9775296at2"/>
<dbReference type="GO" id="GO:0016491">
    <property type="term" value="F:oxidoreductase activity"/>
    <property type="evidence" value="ECO:0007669"/>
    <property type="project" value="UniProtKB-KW"/>
</dbReference>
<dbReference type="Pfam" id="PF00106">
    <property type="entry name" value="adh_short"/>
    <property type="match status" value="1"/>
</dbReference>
<keyword evidence="2" id="KW-0560">Oxidoreductase</keyword>
<comment type="similarity">
    <text evidence="1 3">Belongs to the short-chain dehydrogenases/reductases (SDR) family.</text>
</comment>
<dbReference type="PANTHER" id="PTHR43391">
    <property type="entry name" value="RETINOL DEHYDROGENASE-RELATED"/>
    <property type="match status" value="1"/>
</dbReference>
<evidence type="ECO:0000256" key="3">
    <source>
        <dbReference type="RuleBase" id="RU000363"/>
    </source>
</evidence>
<dbReference type="RefSeq" id="WP_123165066.1">
    <property type="nucleotide sequence ID" value="NZ_RIAX01000004.1"/>
</dbReference>
<dbReference type="PRINTS" id="PR00081">
    <property type="entry name" value="GDHRDH"/>
</dbReference>
<gene>
    <name evidence="4" type="ORF">EEX84_07860</name>
</gene>
<keyword evidence="5" id="KW-1185">Reference proteome</keyword>
<evidence type="ECO:0000256" key="1">
    <source>
        <dbReference type="ARBA" id="ARBA00006484"/>
    </source>
</evidence>
<evidence type="ECO:0000313" key="4">
    <source>
        <dbReference type="EMBL" id="RNF39871.1"/>
    </source>
</evidence>
<dbReference type="Proteomes" id="UP000275473">
    <property type="component" value="Unassembled WGS sequence"/>
</dbReference>
<name>A0A3M8P8W2_9BACL</name>
<protein>
    <submittedName>
        <fullName evidence="4">SDR family NAD(P)-dependent oxidoreductase</fullName>
    </submittedName>
</protein>
<dbReference type="PRINTS" id="PR00080">
    <property type="entry name" value="SDRFAMILY"/>
</dbReference>
<reference evidence="4 5" key="1">
    <citation type="journal article" date="2018" name="Int. J. Syst. Evol. Microbiol.">
        <title>Planococcus salinus sp. nov., a moderately halophilic bacterium isolated from a saline-alkali soil.</title>
        <authorList>
            <person name="Gan L."/>
        </authorList>
    </citation>
    <scope>NUCLEOTIDE SEQUENCE [LARGE SCALE GENOMIC DNA]</scope>
    <source>
        <strain evidence="4 5">LCB217</strain>
    </source>
</reference>
<organism evidence="4 5">
    <name type="scientific">Planococcus salinus</name>
    <dbReference type="NCBI Taxonomy" id="1848460"/>
    <lineage>
        <taxon>Bacteria</taxon>
        <taxon>Bacillati</taxon>
        <taxon>Bacillota</taxon>
        <taxon>Bacilli</taxon>
        <taxon>Bacillales</taxon>
        <taxon>Caryophanaceae</taxon>
        <taxon>Planococcus</taxon>
    </lineage>
</organism>
<dbReference type="InterPro" id="IPR002347">
    <property type="entry name" value="SDR_fam"/>
</dbReference>
<accession>A0A3M8P8W2</accession>
<sequence length="354" mass="39283">MDSKQLDHRANYRKKNFKKLSLKKMKDQVIVITGASSGIGLVTARMAASKGAKVVVAARNEEALKQLVDELRSKGHDAVWVTADVGRQEDVNRIAEAAIREFGTFDTWVNNAGLSIFGEAMEVGIEDMKRAFDTNFWSVVYGSRAAVKHFKERGVPGALINVGTVYGDRGVVLQSTYSAAKFAVHGWTENLRMELEKESAPVSVTLIHPGRIDTPYNEHARSYLIKQPAHIGMMYAPEVVAEAVLYAAQHPKRDLYVGSQAKFGAMLGLLAPRFTDKFMETTMYRTQQSNRPSRSVEDNALYRPGYGMHERGTNKGWVRSDSFYVKAQKHPVLSAVIIAGIGSMIWKAAVNQNN</sequence>
<dbReference type="AlphaFoldDB" id="A0A3M8P8W2"/>
<dbReference type="SUPFAM" id="SSF51735">
    <property type="entry name" value="NAD(P)-binding Rossmann-fold domains"/>
    <property type="match status" value="1"/>
</dbReference>
<dbReference type="PANTHER" id="PTHR43391:SF82">
    <property type="entry name" value="OXIDOREDUCTASE SADH-RELATED"/>
    <property type="match status" value="1"/>
</dbReference>
<evidence type="ECO:0000313" key="5">
    <source>
        <dbReference type="Proteomes" id="UP000275473"/>
    </source>
</evidence>
<evidence type="ECO:0000256" key="2">
    <source>
        <dbReference type="ARBA" id="ARBA00023002"/>
    </source>
</evidence>
<dbReference type="Gene3D" id="3.40.50.720">
    <property type="entry name" value="NAD(P)-binding Rossmann-like Domain"/>
    <property type="match status" value="1"/>
</dbReference>
<dbReference type="EMBL" id="RIAX01000004">
    <property type="protein sequence ID" value="RNF39871.1"/>
    <property type="molecule type" value="Genomic_DNA"/>
</dbReference>
<dbReference type="InterPro" id="IPR036291">
    <property type="entry name" value="NAD(P)-bd_dom_sf"/>
</dbReference>
<comment type="caution">
    <text evidence="4">The sequence shown here is derived from an EMBL/GenBank/DDBJ whole genome shotgun (WGS) entry which is preliminary data.</text>
</comment>